<accession>A0A0J1FT99</accession>
<evidence type="ECO:0000256" key="9">
    <source>
        <dbReference type="RuleBase" id="RU003896"/>
    </source>
</evidence>
<sequence>MTTRIVVDPITRIEGHLRIEAVVDGNRITDAISAGTVFRGIEKIVENRDPRDVWAFVQRICGVCTHIHALASIRAVEDALDIRIPKNANLIRNIMTTTQFVQDHVIHFYHLHGFDWIDVLSALKADPAQASALARSISDWPRSSDGYFRDVQNKVKTFVESGQLGIFANAYWGHPAYRLPPEANLVGVAHYLDALSWQKEIAKIHTIFGGKNPHPNYLVGGMASTLNMNDNDVINMERLDLVKTKIDEAQVFVDQVLIPDIFAIANFYKQDLYGGGVGNYLAYGGIPTVDIREPDSFLFPGGVVLDRNLSKVEEVNLKDPLQIQEFVPHSWYRYDDPKAGLHPWQGKTEVAYNGPLPPYSNLDESKGYSWIKTPRWKGRPVEVGPLARFVVAYAKGNQEIKGLVDDALHRLNLPVTALYSTLGRTLARALESKFLVNHLAGFYNDLVANIKAGDSQTFNGEKWEPEKWPSQAQGVGFAEAPRGALGHWVKINQGKVSSYQAVVPTTWNASPRDASGQKGPYEASLLDTPLARQDQPLELLRTIHSFDPCLACATHLLNPQGNEVLKVRVI</sequence>
<feature type="binding site" evidence="8">
    <location>
        <position position="42"/>
    </location>
    <ligand>
        <name>Mg(2+)</name>
        <dbReference type="ChEBI" id="CHEBI:18420"/>
    </ligand>
</feature>
<dbReference type="GO" id="GO:0030313">
    <property type="term" value="C:cell envelope"/>
    <property type="evidence" value="ECO:0007669"/>
    <property type="project" value="UniProtKB-SubCell"/>
</dbReference>
<dbReference type="PATRIC" id="fig|476652.3.peg.1403"/>
<dbReference type="AlphaFoldDB" id="A0A0J1FT99"/>
<dbReference type="InterPro" id="IPR029014">
    <property type="entry name" value="NiFe-Hase_large"/>
</dbReference>
<reference evidence="10 11" key="1">
    <citation type="submission" date="2015-06" db="EMBL/GenBank/DDBJ databases">
        <title>Draft genome of the moderately acidophilic sulfate reducer Candidatus Desulfosporosinus acididurans strain M1.</title>
        <authorList>
            <person name="Poehlein A."/>
            <person name="Petzsch P."/>
            <person name="Johnson B.D."/>
            <person name="Schloemann M."/>
            <person name="Daniel R."/>
            <person name="Muehling M."/>
        </authorList>
    </citation>
    <scope>NUCLEOTIDE SEQUENCE [LARGE SCALE GENOMIC DNA]</scope>
    <source>
        <strain evidence="10 11">M1</strain>
    </source>
</reference>
<dbReference type="PROSITE" id="PS00508">
    <property type="entry name" value="NI_HGENASE_L_2"/>
    <property type="match status" value="1"/>
</dbReference>
<gene>
    <name evidence="10" type="primary">hyaB_2</name>
    <name evidence="10" type="ORF">DEAC_c13660</name>
</gene>
<keyword evidence="5 8" id="KW-0533">Nickel</keyword>
<dbReference type="PANTHER" id="PTHR42958:SF2">
    <property type="entry name" value="UPTAKE HYDROGENASE LARGE SUBUNIT"/>
    <property type="match status" value="1"/>
</dbReference>
<dbReference type="GO" id="GO:0016151">
    <property type="term" value="F:nickel cation binding"/>
    <property type="evidence" value="ECO:0007669"/>
    <property type="project" value="InterPro"/>
</dbReference>
<evidence type="ECO:0000313" key="11">
    <source>
        <dbReference type="Proteomes" id="UP000036356"/>
    </source>
</evidence>
<feature type="binding site" evidence="8">
    <location>
        <position position="61"/>
    </location>
    <ligand>
        <name>Ni(2+)</name>
        <dbReference type="ChEBI" id="CHEBI:49786"/>
    </ligand>
</feature>
<keyword evidence="8" id="KW-0460">Magnesium</keyword>
<dbReference type="GO" id="GO:0008901">
    <property type="term" value="F:ferredoxin hydrogenase activity"/>
    <property type="evidence" value="ECO:0007669"/>
    <property type="project" value="InterPro"/>
</dbReference>
<comment type="subcellular location">
    <subcellularLocation>
        <location evidence="2">Cell envelope</location>
    </subcellularLocation>
</comment>
<evidence type="ECO:0000256" key="2">
    <source>
        <dbReference type="ARBA" id="ARBA00004196"/>
    </source>
</evidence>
<comment type="cofactor">
    <cofactor evidence="1 8">
        <name>Ni(2+)</name>
        <dbReference type="ChEBI" id="CHEBI:49786"/>
    </cofactor>
</comment>
<feature type="binding site" evidence="8">
    <location>
        <position position="552"/>
    </location>
    <ligand>
        <name>Mg(2+)</name>
        <dbReference type="ChEBI" id="CHEBI:18420"/>
    </ligand>
</feature>
<organism evidence="10 11">
    <name type="scientific">Desulfosporosinus acididurans</name>
    <dbReference type="NCBI Taxonomy" id="476652"/>
    <lineage>
        <taxon>Bacteria</taxon>
        <taxon>Bacillati</taxon>
        <taxon>Bacillota</taxon>
        <taxon>Clostridia</taxon>
        <taxon>Eubacteriales</taxon>
        <taxon>Desulfitobacteriaceae</taxon>
        <taxon>Desulfosporosinus</taxon>
    </lineage>
</organism>
<evidence type="ECO:0000256" key="5">
    <source>
        <dbReference type="ARBA" id="ARBA00022596"/>
    </source>
</evidence>
<comment type="similarity">
    <text evidence="3 9">Belongs to the [NiFe]/[NiFeSe] hydrogenase large subunit family.</text>
</comment>
<keyword evidence="7 9" id="KW-0560">Oxidoreductase</keyword>
<comment type="cofactor">
    <cofactor evidence="8">
        <name>Fe cation</name>
        <dbReference type="ChEBI" id="CHEBI:24875"/>
    </cofactor>
</comment>
<dbReference type="InterPro" id="IPR050867">
    <property type="entry name" value="NiFe/NiFeSe_hydrgnase_LSU"/>
</dbReference>
<comment type="subunit">
    <text evidence="4">Heterodimer of a large and a small subunit.</text>
</comment>
<dbReference type="InterPro" id="IPR001501">
    <property type="entry name" value="Ni-dep_hyd_lsu"/>
</dbReference>
<dbReference type="EMBL" id="LDZY01000004">
    <property type="protein sequence ID" value="KLU66699.1"/>
    <property type="molecule type" value="Genomic_DNA"/>
</dbReference>
<dbReference type="STRING" id="476652.DEAC_c13660"/>
<dbReference type="RefSeq" id="WP_047809245.1">
    <property type="nucleotide sequence ID" value="NZ_LDZY01000004.1"/>
</dbReference>
<evidence type="ECO:0000256" key="6">
    <source>
        <dbReference type="ARBA" id="ARBA00022723"/>
    </source>
</evidence>
<dbReference type="Gene3D" id="1.10.645.10">
    <property type="entry name" value="Cytochrome-c3 Hydrogenase, chain B"/>
    <property type="match status" value="1"/>
</dbReference>
<feature type="binding site" evidence="8">
    <location>
        <position position="64"/>
    </location>
    <ligand>
        <name>Ni(2+)</name>
        <dbReference type="ChEBI" id="CHEBI:49786"/>
    </ligand>
</feature>
<feature type="binding site" evidence="8">
    <location>
        <position position="549"/>
    </location>
    <ligand>
        <name>Fe cation</name>
        <dbReference type="ChEBI" id="CHEBI:24875"/>
    </ligand>
</feature>
<comment type="caution">
    <text evidence="10">The sequence shown here is derived from an EMBL/GenBank/DDBJ whole genome shotgun (WGS) entry which is preliminary data.</text>
</comment>
<dbReference type="PANTHER" id="PTHR42958">
    <property type="entry name" value="HYDROGENASE-2 LARGE CHAIN"/>
    <property type="match status" value="1"/>
</dbReference>
<dbReference type="Pfam" id="PF00374">
    <property type="entry name" value="NiFeSe_Hases"/>
    <property type="match status" value="1"/>
</dbReference>
<keyword evidence="11" id="KW-1185">Reference proteome</keyword>
<name>A0A0J1FT99_9FIRM</name>
<dbReference type="PROSITE" id="PS00507">
    <property type="entry name" value="NI_HGENASE_L_1"/>
    <property type="match status" value="1"/>
</dbReference>
<feature type="binding site" evidence="8">
    <location>
        <position position="64"/>
    </location>
    <ligand>
        <name>Fe cation</name>
        <dbReference type="ChEBI" id="CHEBI:24875"/>
    </ligand>
</feature>
<dbReference type="GO" id="GO:0033748">
    <property type="term" value="F:hydrogenase (acceptor) activity"/>
    <property type="evidence" value="ECO:0007669"/>
    <property type="project" value="UniProtKB-EC"/>
</dbReference>
<dbReference type="SUPFAM" id="SSF56762">
    <property type="entry name" value="HydB/Nqo4-like"/>
    <property type="match status" value="1"/>
</dbReference>
<keyword evidence="8" id="KW-0408">Iron</keyword>
<dbReference type="EC" id="1.12.99.6" evidence="10"/>
<feature type="binding site" evidence="8">
    <location>
        <position position="555"/>
    </location>
    <ligand>
        <name>Mg(2+)</name>
        <dbReference type="ChEBI" id="CHEBI:18420"/>
    </ligand>
</feature>
<evidence type="ECO:0000256" key="1">
    <source>
        <dbReference type="ARBA" id="ARBA00001967"/>
    </source>
</evidence>
<protein>
    <submittedName>
        <fullName evidence="10">Hydrogenase-1 large chain</fullName>
        <ecNumber evidence="10">1.12.99.6</ecNumber>
    </submittedName>
</protein>
<dbReference type="Proteomes" id="UP000036356">
    <property type="component" value="Unassembled WGS sequence"/>
</dbReference>
<proteinExistence type="inferred from homology"/>
<keyword evidence="6 8" id="KW-0479">Metal-binding</keyword>
<evidence type="ECO:0000256" key="8">
    <source>
        <dbReference type="PIRSR" id="PIRSR601501-1"/>
    </source>
</evidence>
<evidence type="ECO:0000256" key="3">
    <source>
        <dbReference type="ARBA" id="ARBA00009292"/>
    </source>
</evidence>
<evidence type="ECO:0000256" key="7">
    <source>
        <dbReference type="ARBA" id="ARBA00023002"/>
    </source>
</evidence>
<evidence type="ECO:0000313" key="10">
    <source>
        <dbReference type="EMBL" id="KLU66699.1"/>
    </source>
</evidence>
<evidence type="ECO:0000256" key="4">
    <source>
        <dbReference type="ARBA" id="ARBA00011771"/>
    </source>
</evidence>
<dbReference type="FunFam" id="1.10.645.10:FF:000002">
    <property type="entry name" value="Hydrogenase 2 large subunit"/>
    <property type="match status" value="1"/>
</dbReference>
<dbReference type="InterPro" id="IPR018194">
    <property type="entry name" value="Ni-dep_hyd_lsu_Ni_BS"/>
</dbReference>